<evidence type="ECO:0000256" key="1">
    <source>
        <dbReference type="ARBA" id="ARBA00022679"/>
    </source>
</evidence>
<dbReference type="OrthoDB" id="8558926at2"/>
<accession>A0A4R1XKF1</accession>
<keyword evidence="4" id="KW-1185">Reference proteome</keyword>
<evidence type="ECO:0000259" key="2">
    <source>
        <dbReference type="Pfam" id="PF13649"/>
    </source>
</evidence>
<dbReference type="SUPFAM" id="SSF53335">
    <property type="entry name" value="S-adenosyl-L-methionine-dependent methyltransferases"/>
    <property type="match status" value="1"/>
</dbReference>
<gene>
    <name evidence="3" type="ORF">EC844_11723</name>
</gene>
<dbReference type="EMBL" id="SLVJ01000017">
    <property type="protein sequence ID" value="TCM64464.1"/>
    <property type="molecule type" value="Genomic_DNA"/>
</dbReference>
<dbReference type="Pfam" id="PF13649">
    <property type="entry name" value="Methyltransf_25"/>
    <property type="match status" value="1"/>
</dbReference>
<dbReference type="GO" id="GO:0008168">
    <property type="term" value="F:methyltransferase activity"/>
    <property type="evidence" value="ECO:0007669"/>
    <property type="project" value="UniProtKB-KW"/>
</dbReference>
<dbReference type="CDD" id="cd02440">
    <property type="entry name" value="AdoMet_MTases"/>
    <property type="match status" value="1"/>
</dbReference>
<keyword evidence="1 3" id="KW-0808">Transferase</keyword>
<feature type="domain" description="Methyltransferase" evidence="2">
    <location>
        <begin position="46"/>
        <end position="144"/>
    </location>
</feature>
<dbReference type="PANTHER" id="PTHR43861">
    <property type="entry name" value="TRANS-ACONITATE 2-METHYLTRANSFERASE-RELATED"/>
    <property type="match status" value="1"/>
</dbReference>
<dbReference type="Proteomes" id="UP000294963">
    <property type="component" value="Unassembled WGS sequence"/>
</dbReference>
<comment type="caution">
    <text evidence="3">The sequence shown here is derived from an EMBL/GenBank/DDBJ whole genome shotgun (WGS) entry which is preliminary data.</text>
</comment>
<dbReference type="Gene3D" id="3.40.50.150">
    <property type="entry name" value="Vaccinia Virus protein VP39"/>
    <property type="match status" value="1"/>
</dbReference>
<proteinExistence type="predicted"/>
<protein>
    <submittedName>
        <fullName evidence="3">tRNA (Cmo5U34)-methyltransferase</fullName>
    </submittedName>
</protein>
<organism evidence="3 4">
    <name type="scientific">Acinetobacter calcoaceticus</name>
    <dbReference type="NCBI Taxonomy" id="471"/>
    <lineage>
        <taxon>Bacteria</taxon>
        <taxon>Pseudomonadati</taxon>
        <taxon>Pseudomonadota</taxon>
        <taxon>Gammaproteobacteria</taxon>
        <taxon>Moraxellales</taxon>
        <taxon>Moraxellaceae</taxon>
        <taxon>Acinetobacter</taxon>
        <taxon>Acinetobacter calcoaceticus/baumannii complex</taxon>
    </lineage>
</organism>
<dbReference type="AlphaFoldDB" id="A0A4R1XKF1"/>
<reference evidence="3 4" key="1">
    <citation type="submission" date="2019-03" db="EMBL/GenBank/DDBJ databases">
        <title>Genomic analyses of the natural microbiome of Caenorhabditis elegans.</title>
        <authorList>
            <person name="Samuel B."/>
        </authorList>
    </citation>
    <scope>NUCLEOTIDE SEQUENCE [LARGE SCALE GENOMIC DNA]</scope>
    <source>
        <strain evidence="3 4">JUb89</strain>
    </source>
</reference>
<sequence>MAKDFNNQQVVEGYDQHIRKLIPGYELIHLQVAALLKSYVAEQADILVVGCGTGYELQYLAEQFPQWRFTAIDPAPNMLEKAKSHVAAKGLTEQIQFIQGDSSILDQVDRQFDAAVSILVSHFVPHPDKLDFFSHIAASLKSHGLCISYDLTLFKHSGQAQVLKQLVQSIGLVEAQANAMLERLENDFYLLDDGALQQCYLDAGFAEVEQFSQVLSYVGLVGFKTKTMTAVS</sequence>
<dbReference type="InterPro" id="IPR041698">
    <property type="entry name" value="Methyltransf_25"/>
</dbReference>
<name>A0A4R1XKF1_ACICA</name>
<evidence type="ECO:0000313" key="3">
    <source>
        <dbReference type="EMBL" id="TCM64464.1"/>
    </source>
</evidence>
<keyword evidence="3" id="KW-0489">Methyltransferase</keyword>
<dbReference type="InterPro" id="IPR029063">
    <property type="entry name" value="SAM-dependent_MTases_sf"/>
</dbReference>
<dbReference type="GO" id="GO:0032259">
    <property type="term" value="P:methylation"/>
    <property type="evidence" value="ECO:0007669"/>
    <property type="project" value="UniProtKB-KW"/>
</dbReference>
<evidence type="ECO:0000313" key="4">
    <source>
        <dbReference type="Proteomes" id="UP000294963"/>
    </source>
</evidence>